<evidence type="ECO:0000313" key="1">
    <source>
        <dbReference type="EMBL" id="CAB4019620.1"/>
    </source>
</evidence>
<dbReference type="EMBL" id="CACRXK020010552">
    <property type="protein sequence ID" value="CAB4019620.1"/>
    <property type="molecule type" value="Genomic_DNA"/>
</dbReference>
<accession>A0A7D9F0Z1</accession>
<protein>
    <submittedName>
        <fullName evidence="1">Uncharacterized protein</fullName>
    </submittedName>
</protein>
<name>A0A7D9F0Z1_PARCT</name>
<gene>
    <name evidence="1" type="ORF">PACLA_8A046258</name>
</gene>
<proteinExistence type="predicted"/>
<sequence length="237" mass="27251">MDPGSLAQYVETVRNEVEAIDNLIQQGKLQKIEIEREQLELNTQAAKLGPGSLDTYITGLKGRVKPRLANLVTDLCSALDRLCYLIYCHCNNGSHSTEAENIKFPSKVTRRSDSQLKNEFADEHFNIIFTANTDEQVYDRFEAIIWDCLREMGAGGQGAWIPDTLHFLRIHWKSVHITVEWNRLQKNWGITVRSDEYHRAPEWLIKVTSSLPAFVRNIRNSLLEKSFPKDYNIPTFA</sequence>
<dbReference type="Proteomes" id="UP001152795">
    <property type="component" value="Unassembled WGS sequence"/>
</dbReference>
<reference evidence="1" key="1">
    <citation type="submission" date="2020-04" db="EMBL/GenBank/DDBJ databases">
        <authorList>
            <person name="Alioto T."/>
            <person name="Alioto T."/>
            <person name="Gomez Garrido J."/>
        </authorList>
    </citation>
    <scope>NUCLEOTIDE SEQUENCE</scope>
    <source>
        <strain evidence="1">A484AB</strain>
    </source>
</reference>
<evidence type="ECO:0000313" key="2">
    <source>
        <dbReference type="Proteomes" id="UP001152795"/>
    </source>
</evidence>
<dbReference type="AlphaFoldDB" id="A0A7D9F0Z1"/>
<keyword evidence="2" id="KW-1185">Reference proteome</keyword>
<organism evidence="1 2">
    <name type="scientific">Paramuricea clavata</name>
    <name type="common">Red gorgonian</name>
    <name type="synonym">Violescent sea-whip</name>
    <dbReference type="NCBI Taxonomy" id="317549"/>
    <lineage>
        <taxon>Eukaryota</taxon>
        <taxon>Metazoa</taxon>
        <taxon>Cnidaria</taxon>
        <taxon>Anthozoa</taxon>
        <taxon>Octocorallia</taxon>
        <taxon>Malacalcyonacea</taxon>
        <taxon>Plexauridae</taxon>
        <taxon>Paramuricea</taxon>
    </lineage>
</organism>
<comment type="caution">
    <text evidence="1">The sequence shown here is derived from an EMBL/GenBank/DDBJ whole genome shotgun (WGS) entry which is preliminary data.</text>
</comment>